<evidence type="ECO:0000313" key="5">
    <source>
        <dbReference type="Proteomes" id="UP000515811"/>
    </source>
</evidence>
<dbReference type="RefSeq" id="WP_187597591.1">
    <property type="nucleotide sequence ID" value="NZ_CP060714.1"/>
</dbReference>
<dbReference type="CDD" id="cd01293">
    <property type="entry name" value="Bact_CD"/>
    <property type="match status" value="1"/>
</dbReference>
<dbReference type="InterPro" id="IPR013108">
    <property type="entry name" value="Amidohydro_3"/>
</dbReference>
<dbReference type="SUPFAM" id="SSF51556">
    <property type="entry name" value="Metallo-dependent hydrolases"/>
    <property type="match status" value="1"/>
</dbReference>
<name>A0A7G9RP01_9BURK</name>
<accession>A0A7G9RP01</accession>
<organism evidence="4 5">
    <name type="scientific">Diaphorobacter ruginosibacter</name>
    <dbReference type="NCBI Taxonomy" id="1715720"/>
    <lineage>
        <taxon>Bacteria</taxon>
        <taxon>Pseudomonadati</taxon>
        <taxon>Pseudomonadota</taxon>
        <taxon>Betaproteobacteria</taxon>
        <taxon>Burkholderiales</taxon>
        <taxon>Comamonadaceae</taxon>
        <taxon>Diaphorobacter</taxon>
    </lineage>
</organism>
<dbReference type="KEGG" id="drg:H9K76_23260"/>
<evidence type="ECO:0000256" key="1">
    <source>
        <dbReference type="ARBA" id="ARBA00022723"/>
    </source>
</evidence>
<dbReference type="AlphaFoldDB" id="A0A7G9RP01"/>
<dbReference type="NCBIfam" id="NF004636">
    <property type="entry name" value="PRK05985.1"/>
    <property type="match status" value="1"/>
</dbReference>
<dbReference type="GO" id="GO:0019239">
    <property type="term" value="F:deaminase activity"/>
    <property type="evidence" value="ECO:0007669"/>
    <property type="project" value="UniProtKB-ARBA"/>
</dbReference>
<protein>
    <submittedName>
        <fullName evidence="4">Amidohydrolase family protein</fullName>
    </submittedName>
</protein>
<dbReference type="GO" id="GO:0046872">
    <property type="term" value="F:metal ion binding"/>
    <property type="evidence" value="ECO:0007669"/>
    <property type="project" value="UniProtKB-KW"/>
</dbReference>
<dbReference type="Gene3D" id="3.20.20.140">
    <property type="entry name" value="Metal-dependent hydrolases"/>
    <property type="match status" value="1"/>
</dbReference>
<keyword evidence="2 4" id="KW-0378">Hydrolase</keyword>
<dbReference type="InterPro" id="IPR032466">
    <property type="entry name" value="Metal_Hydrolase"/>
</dbReference>
<dbReference type="EMBL" id="CP060714">
    <property type="protein sequence ID" value="QNN57326.1"/>
    <property type="molecule type" value="Genomic_DNA"/>
</dbReference>
<dbReference type="Pfam" id="PF07969">
    <property type="entry name" value="Amidohydro_3"/>
    <property type="match status" value="1"/>
</dbReference>
<dbReference type="SUPFAM" id="SSF51338">
    <property type="entry name" value="Composite domain of metallo-dependent hydrolases"/>
    <property type="match status" value="1"/>
</dbReference>
<dbReference type="Gene3D" id="2.30.40.10">
    <property type="entry name" value="Urease, subunit C, domain 1"/>
    <property type="match status" value="1"/>
</dbReference>
<sequence>MTSPSRKKTCVPCAPQLRPIDNALLADGRLVRLAILDGRFESIIPMSEAPACEVALDLQGQLVLPTLIDGHLHLDKTLLGLPWMPHAAGPTRASRIETELQLMPTLALSAAERAAHLIRTCAAQGTGALRTHVDVEPRNGLKALEGVLEARQAHGDWAQIQIVAFPQTGVMRAPGTLELLDSAIAAGADLVGGMDPCEVDSDPAGQLNGIFSIAHRRGVGVDVHLHEGDELGLFSIREICKRTRALGMQGRVTVSHGFCLGHVPESRARATADLMAEAGVHLVTHGAASHPLPPITLLREQGVTVFAGNDNVRDIWSPYGTGDMLERAALIGWRADWRTDAQMLGALELATSDAARAMQLPWHNVEIGAPASFFAMEARSVQEALATHTPRTWVVRGGKVLARNGKALDQPRPL</sequence>
<evidence type="ECO:0000313" key="4">
    <source>
        <dbReference type="EMBL" id="QNN57326.1"/>
    </source>
</evidence>
<dbReference type="GO" id="GO:0016814">
    <property type="term" value="F:hydrolase activity, acting on carbon-nitrogen (but not peptide) bonds, in cyclic amidines"/>
    <property type="evidence" value="ECO:0007669"/>
    <property type="project" value="UniProtKB-ARBA"/>
</dbReference>
<dbReference type="Proteomes" id="UP000515811">
    <property type="component" value="Chromosome"/>
</dbReference>
<feature type="domain" description="Amidohydrolase 3" evidence="3">
    <location>
        <begin position="56"/>
        <end position="400"/>
    </location>
</feature>
<gene>
    <name evidence="4" type="ORF">H9K76_23260</name>
</gene>
<keyword evidence="5" id="KW-1185">Reference proteome</keyword>
<dbReference type="PANTHER" id="PTHR32027">
    <property type="entry name" value="CYTOSINE DEAMINASE"/>
    <property type="match status" value="1"/>
</dbReference>
<evidence type="ECO:0000259" key="3">
    <source>
        <dbReference type="Pfam" id="PF07969"/>
    </source>
</evidence>
<proteinExistence type="predicted"/>
<dbReference type="PANTHER" id="PTHR32027:SF9">
    <property type="entry name" value="BLL3847 PROTEIN"/>
    <property type="match status" value="1"/>
</dbReference>
<reference evidence="4 5" key="1">
    <citation type="submission" date="2020-08" db="EMBL/GenBank/DDBJ databases">
        <title>Genome sequence of Diaphorobacter ruginosibacter DSM 27467T.</title>
        <authorList>
            <person name="Hyun D.-W."/>
            <person name="Bae J.-W."/>
        </authorList>
    </citation>
    <scope>NUCLEOTIDE SEQUENCE [LARGE SCALE GENOMIC DNA]</scope>
    <source>
        <strain evidence="4 5">DSM 27467</strain>
    </source>
</reference>
<evidence type="ECO:0000256" key="2">
    <source>
        <dbReference type="ARBA" id="ARBA00022801"/>
    </source>
</evidence>
<dbReference type="InterPro" id="IPR052349">
    <property type="entry name" value="Metallo-hydrolase_Enzymes"/>
</dbReference>
<dbReference type="InterPro" id="IPR011059">
    <property type="entry name" value="Metal-dep_hydrolase_composite"/>
</dbReference>
<dbReference type="FunFam" id="3.20.20.140:FF:000019">
    <property type="entry name" value="Cytosine deaminase"/>
    <property type="match status" value="1"/>
</dbReference>
<keyword evidence="1" id="KW-0479">Metal-binding</keyword>